<dbReference type="AlphaFoldDB" id="A0A368JVQ6"/>
<dbReference type="EMBL" id="QOZG01000155">
    <property type="protein sequence ID" value="RCS21048.1"/>
    <property type="molecule type" value="Genomic_DNA"/>
</dbReference>
<reference evidence="1 2" key="1">
    <citation type="submission" date="2018-07" db="EMBL/GenBank/DDBJ databases">
        <title>The draft genome of Phyllobacterium salinisoli.</title>
        <authorList>
            <person name="Liu L."/>
            <person name="Li L."/>
            <person name="Zhang X."/>
            <person name="Liang L."/>
        </authorList>
    </citation>
    <scope>NUCLEOTIDE SEQUENCE [LARGE SCALE GENOMIC DNA]</scope>
    <source>
        <strain evidence="1 2">LLAN61</strain>
    </source>
</reference>
<proteinExistence type="predicted"/>
<dbReference type="Proteomes" id="UP000253420">
    <property type="component" value="Unassembled WGS sequence"/>
</dbReference>
<feature type="non-terminal residue" evidence="1">
    <location>
        <position position="1"/>
    </location>
</feature>
<name>A0A368JVQ6_9HYPH</name>
<accession>A0A368JVQ6</accession>
<gene>
    <name evidence="1" type="ORF">DUT91_25350</name>
</gene>
<dbReference type="RefSeq" id="WP_160113738.1">
    <property type="nucleotide sequence ID" value="NZ_QOZG01000155.1"/>
</dbReference>
<evidence type="ECO:0000313" key="2">
    <source>
        <dbReference type="Proteomes" id="UP000253420"/>
    </source>
</evidence>
<comment type="caution">
    <text evidence="1">The sequence shown here is derived from an EMBL/GenBank/DDBJ whole genome shotgun (WGS) entry which is preliminary data.</text>
</comment>
<feature type="non-terminal residue" evidence="1">
    <location>
        <position position="85"/>
    </location>
</feature>
<organism evidence="1 2">
    <name type="scientific">Phyllobacterium salinisoli</name>
    <dbReference type="NCBI Taxonomy" id="1899321"/>
    <lineage>
        <taxon>Bacteria</taxon>
        <taxon>Pseudomonadati</taxon>
        <taxon>Pseudomonadota</taxon>
        <taxon>Alphaproteobacteria</taxon>
        <taxon>Hyphomicrobiales</taxon>
        <taxon>Phyllobacteriaceae</taxon>
        <taxon>Phyllobacterium</taxon>
    </lineage>
</organism>
<evidence type="ECO:0000313" key="1">
    <source>
        <dbReference type="EMBL" id="RCS21048.1"/>
    </source>
</evidence>
<protein>
    <submittedName>
        <fullName evidence="1">Uncharacterized protein</fullName>
    </submittedName>
</protein>
<keyword evidence="2" id="KW-1185">Reference proteome</keyword>
<sequence length="85" mass="8332">SGATGFDSKNTSYTQGATGQATINVTAQAGSAIANAVIGTTGSFNPAAGVYDHSDPDLVLDFTAGACKIGVSLPNGQTSIQLATP</sequence>